<comment type="caution">
    <text evidence="2">The sequence shown here is derived from an EMBL/GenBank/DDBJ whole genome shotgun (WGS) entry which is preliminary data.</text>
</comment>
<feature type="region of interest" description="Disordered" evidence="1">
    <location>
        <begin position="1"/>
        <end position="81"/>
    </location>
</feature>
<dbReference type="EMBL" id="ML978137">
    <property type="protein sequence ID" value="KAF2093652.1"/>
    <property type="molecule type" value="Genomic_DNA"/>
</dbReference>
<evidence type="ECO:0000313" key="3">
    <source>
        <dbReference type="Proteomes" id="UP000799772"/>
    </source>
</evidence>
<proteinExistence type="predicted"/>
<name>A0A9P4I5Q1_9PEZI</name>
<evidence type="ECO:0000313" key="2">
    <source>
        <dbReference type="EMBL" id="KAF2093652.1"/>
    </source>
</evidence>
<reference evidence="2" key="1">
    <citation type="journal article" date="2020" name="Stud. Mycol.">
        <title>101 Dothideomycetes genomes: a test case for predicting lifestyles and emergence of pathogens.</title>
        <authorList>
            <person name="Haridas S."/>
            <person name="Albert R."/>
            <person name="Binder M."/>
            <person name="Bloem J."/>
            <person name="Labutti K."/>
            <person name="Salamov A."/>
            <person name="Andreopoulos B."/>
            <person name="Baker S."/>
            <person name="Barry K."/>
            <person name="Bills G."/>
            <person name="Bluhm B."/>
            <person name="Cannon C."/>
            <person name="Castanera R."/>
            <person name="Culley D."/>
            <person name="Daum C."/>
            <person name="Ezra D."/>
            <person name="Gonzalez J."/>
            <person name="Henrissat B."/>
            <person name="Kuo A."/>
            <person name="Liang C."/>
            <person name="Lipzen A."/>
            <person name="Lutzoni F."/>
            <person name="Magnuson J."/>
            <person name="Mondo S."/>
            <person name="Nolan M."/>
            <person name="Ohm R."/>
            <person name="Pangilinan J."/>
            <person name="Park H.-J."/>
            <person name="Ramirez L."/>
            <person name="Alfaro M."/>
            <person name="Sun H."/>
            <person name="Tritt A."/>
            <person name="Yoshinaga Y."/>
            <person name="Zwiers L.-H."/>
            <person name="Turgeon B."/>
            <person name="Goodwin S."/>
            <person name="Spatafora J."/>
            <person name="Crous P."/>
            <person name="Grigoriev I."/>
        </authorList>
    </citation>
    <scope>NUCLEOTIDE SEQUENCE</scope>
    <source>
        <strain evidence="2">CBS 133067</strain>
    </source>
</reference>
<keyword evidence="3" id="KW-1185">Reference proteome</keyword>
<gene>
    <name evidence="2" type="ORF">NA57DRAFT_81153</name>
</gene>
<organism evidence="2 3">
    <name type="scientific">Rhizodiscina lignyota</name>
    <dbReference type="NCBI Taxonomy" id="1504668"/>
    <lineage>
        <taxon>Eukaryota</taxon>
        <taxon>Fungi</taxon>
        <taxon>Dikarya</taxon>
        <taxon>Ascomycota</taxon>
        <taxon>Pezizomycotina</taxon>
        <taxon>Dothideomycetes</taxon>
        <taxon>Pleosporomycetidae</taxon>
        <taxon>Aulographales</taxon>
        <taxon>Rhizodiscinaceae</taxon>
        <taxon>Rhizodiscina</taxon>
    </lineage>
</organism>
<evidence type="ECO:0000256" key="1">
    <source>
        <dbReference type="SAM" id="MobiDB-lite"/>
    </source>
</evidence>
<dbReference type="AlphaFoldDB" id="A0A9P4I5Q1"/>
<feature type="compositionally biased region" description="Basic and acidic residues" evidence="1">
    <location>
        <begin position="27"/>
        <end position="44"/>
    </location>
</feature>
<protein>
    <submittedName>
        <fullName evidence="2">Uncharacterized protein</fullName>
    </submittedName>
</protein>
<accession>A0A9P4I5Q1</accession>
<sequence length="111" mass="12646">MPQQETTPEEDDCYFPDYSVGQLTTKPKSEPKIEPMNKPVERPTRPPTQEQSPTPKSTPFSSTASLGRYHPLNYQSKESLEKERSQLKKVFFIAADEDIEEDGGPSWRRSG</sequence>
<dbReference type="Proteomes" id="UP000799772">
    <property type="component" value="Unassembled WGS sequence"/>
</dbReference>
<feature type="compositionally biased region" description="Low complexity" evidence="1">
    <location>
        <begin position="52"/>
        <end position="65"/>
    </location>
</feature>